<dbReference type="SUPFAM" id="SSF51735">
    <property type="entry name" value="NAD(P)-binding Rossmann-fold domains"/>
    <property type="match status" value="1"/>
</dbReference>
<dbReference type="EMBL" id="CAMGYJ010000004">
    <property type="protein sequence ID" value="CAI0402266.1"/>
    <property type="molecule type" value="Genomic_DNA"/>
</dbReference>
<dbReference type="AlphaFoldDB" id="A0AAV0J133"/>
<evidence type="ECO:0000313" key="4">
    <source>
        <dbReference type="EMBL" id="CAI0402266.1"/>
    </source>
</evidence>
<keyword evidence="2" id="KW-0560">Oxidoreductase</keyword>
<dbReference type="SMART" id="SM00822">
    <property type="entry name" value="PKS_KR"/>
    <property type="match status" value="1"/>
</dbReference>
<evidence type="ECO:0000259" key="3">
    <source>
        <dbReference type="SMART" id="SM00822"/>
    </source>
</evidence>
<name>A0AAV0J133_9ROSI</name>
<evidence type="ECO:0000256" key="2">
    <source>
        <dbReference type="ARBA" id="ARBA00023002"/>
    </source>
</evidence>
<dbReference type="PRINTS" id="PR00080">
    <property type="entry name" value="SDRFAMILY"/>
</dbReference>
<dbReference type="PRINTS" id="PR00081">
    <property type="entry name" value="GDHRDH"/>
</dbReference>
<comment type="similarity">
    <text evidence="1">Belongs to the short-chain dehydrogenases/reductases (SDR) family.</text>
</comment>
<organism evidence="4 5">
    <name type="scientific">Linum tenue</name>
    <dbReference type="NCBI Taxonomy" id="586396"/>
    <lineage>
        <taxon>Eukaryota</taxon>
        <taxon>Viridiplantae</taxon>
        <taxon>Streptophyta</taxon>
        <taxon>Embryophyta</taxon>
        <taxon>Tracheophyta</taxon>
        <taxon>Spermatophyta</taxon>
        <taxon>Magnoliopsida</taxon>
        <taxon>eudicotyledons</taxon>
        <taxon>Gunneridae</taxon>
        <taxon>Pentapetalae</taxon>
        <taxon>rosids</taxon>
        <taxon>fabids</taxon>
        <taxon>Malpighiales</taxon>
        <taxon>Linaceae</taxon>
        <taxon>Linum</taxon>
    </lineage>
</organism>
<proteinExistence type="inferred from homology"/>
<dbReference type="InterPro" id="IPR002347">
    <property type="entry name" value="SDR_fam"/>
</dbReference>
<feature type="domain" description="Ketoreductase" evidence="3">
    <location>
        <begin position="5"/>
        <end position="183"/>
    </location>
</feature>
<evidence type="ECO:0000256" key="1">
    <source>
        <dbReference type="ARBA" id="ARBA00006484"/>
    </source>
</evidence>
<dbReference type="Proteomes" id="UP001154282">
    <property type="component" value="Unassembled WGS sequence"/>
</dbReference>
<feature type="non-terminal residue" evidence="4">
    <location>
        <position position="1"/>
    </location>
</feature>
<dbReference type="PANTHER" id="PTHR43180">
    <property type="entry name" value="3-OXOACYL-(ACYL-CARRIER-PROTEIN) REDUCTASE (AFU_ORTHOLOGUE AFUA_6G11210)"/>
    <property type="match status" value="1"/>
</dbReference>
<gene>
    <name evidence="4" type="ORF">LITE_LOCUS11525</name>
</gene>
<dbReference type="InterPro" id="IPR036291">
    <property type="entry name" value="NAD(P)-bd_dom_sf"/>
</dbReference>
<accession>A0AAV0J133</accession>
<sequence length="285" mass="29835">RLEGKVALITGGASGIGESTARLFAKHGAKVVIADVQDDLGRSLAKTIQSDSTYVHCNVANEADVQNAVDTAVSMHGQLDIMYNNAGITGTYNTAISSLTRDDYDKVFDVNVYGAMLGAKHAARVMAPRKRGCILFTSSVASVSFGEVPHPYSASKSAVVGLAKNLCVELGRYGIRVNSISPGAIPTPMSVMATGLGELRKVQEAVAAVANLKGVMVDADDDVRKVQEAVAPVANLKGVIVDANDVAHAALYLESDETRYVSGLNVVVDGGLCLNSLILGKQSRD</sequence>
<protein>
    <recommendedName>
        <fullName evidence="3">Ketoreductase domain-containing protein</fullName>
    </recommendedName>
</protein>
<dbReference type="Pfam" id="PF13561">
    <property type="entry name" value="adh_short_C2"/>
    <property type="match status" value="2"/>
</dbReference>
<keyword evidence="5" id="KW-1185">Reference proteome</keyword>
<dbReference type="FunFam" id="3.40.50.720:FF:000084">
    <property type="entry name" value="Short-chain dehydrogenase reductase"/>
    <property type="match status" value="1"/>
</dbReference>
<dbReference type="GO" id="GO:0016491">
    <property type="term" value="F:oxidoreductase activity"/>
    <property type="evidence" value="ECO:0007669"/>
    <property type="project" value="UniProtKB-KW"/>
</dbReference>
<evidence type="ECO:0000313" key="5">
    <source>
        <dbReference type="Proteomes" id="UP001154282"/>
    </source>
</evidence>
<comment type="caution">
    <text evidence="4">The sequence shown here is derived from an EMBL/GenBank/DDBJ whole genome shotgun (WGS) entry which is preliminary data.</text>
</comment>
<reference evidence="4" key="1">
    <citation type="submission" date="2022-08" db="EMBL/GenBank/DDBJ databases">
        <authorList>
            <person name="Gutierrez-Valencia J."/>
        </authorList>
    </citation>
    <scope>NUCLEOTIDE SEQUENCE</scope>
</reference>
<dbReference type="PANTHER" id="PTHR43180:SF77">
    <property type="entry name" value="SECOISOLARICIRESINOL DEHYDROGENASE-LIKE"/>
    <property type="match status" value="1"/>
</dbReference>
<dbReference type="InterPro" id="IPR057326">
    <property type="entry name" value="KR_dom"/>
</dbReference>
<dbReference type="Gene3D" id="3.40.50.720">
    <property type="entry name" value="NAD(P)-binding Rossmann-like Domain"/>
    <property type="match status" value="1"/>
</dbReference>